<feature type="compositionally biased region" description="Polar residues" evidence="1">
    <location>
        <begin position="78"/>
        <end position="88"/>
    </location>
</feature>
<evidence type="ECO:0000313" key="2">
    <source>
        <dbReference type="EMBL" id="NXH46907.1"/>
    </source>
</evidence>
<keyword evidence="3" id="KW-1185">Reference proteome</keyword>
<dbReference type="EMBL" id="VWZP01007715">
    <property type="protein sequence ID" value="NXH46907.1"/>
    <property type="molecule type" value="Genomic_DNA"/>
</dbReference>
<feature type="non-terminal residue" evidence="2">
    <location>
        <position position="1"/>
    </location>
</feature>
<feature type="non-terminal residue" evidence="2">
    <location>
        <position position="151"/>
    </location>
</feature>
<dbReference type="PANTHER" id="PTHR46591:SF1">
    <property type="entry name" value="ZINC FINGER FYVE DOMAIN-CONTAINING PROTEIN 26"/>
    <property type="match status" value="1"/>
</dbReference>
<comment type="caution">
    <text evidence="2">The sequence shown here is derived from an EMBL/GenBank/DDBJ whole genome shotgun (WGS) entry which is preliminary data.</text>
</comment>
<gene>
    <name evidence="2" type="primary">Zfyve26_1</name>
    <name evidence="2" type="ORF">DICEXI_R01841</name>
</gene>
<name>A0A7K9K8P4_9PASE</name>
<reference evidence="2 3" key="1">
    <citation type="submission" date="2019-09" db="EMBL/GenBank/DDBJ databases">
        <title>Bird 10,000 Genomes (B10K) Project - Family phase.</title>
        <authorList>
            <person name="Zhang G."/>
        </authorList>
    </citation>
    <scope>NUCLEOTIDE SEQUENCE [LARGE SCALE GENOMIC DNA]</scope>
    <source>
        <strain evidence="2">B10K-DU-001-34</strain>
        <tissue evidence="2">Muscle</tissue>
    </source>
</reference>
<dbReference type="GO" id="GO:0032266">
    <property type="term" value="F:phosphatidylinositol-3-phosphate binding"/>
    <property type="evidence" value="ECO:0007669"/>
    <property type="project" value="InterPro"/>
</dbReference>
<evidence type="ECO:0000256" key="1">
    <source>
        <dbReference type="SAM" id="MobiDB-lite"/>
    </source>
</evidence>
<dbReference type="PANTHER" id="PTHR46591">
    <property type="entry name" value="ZINC FINGER FYVE DOMAIN-CONTAINING PROTEIN 26"/>
    <property type="match status" value="1"/>
</dbReference>
<feature type="region of interest" description="Disordered" evidence="1">
    <location>
        <begin position="78"/>
        <end position="98"/>
    </location>
</feature>
<evidence type="ECO:0000313" key="3">
    <source>
        <dbReference type="Proteomes" id="UP000523279"/>
    </source>
</evidence>
<accession>A0A7K9K8P4</accession>
<organism evidence="2 3">
    <name type="scientific">Dicaeum eximium</name>
    <dbReference type="NCBI Taxonomy" id="667154"/>
    <lineage>
        <taxon>Eukaryota</taxon>
        <taxon>Metazoa</taxon>
        <taxon>Chordata</taxon>
        <taxon>Craniata</taxon>
        <taxon>Vertebrata</taxon>
        <taxon>Euteleostomi</taxon>
        <taxon>Archelosauria</taxon>
        <taxon>Archosauria</taxon>
        <taxon>Dinosauria</taxon>
        <taxon>Saurischia</taxon>
        <taxon>Theropoda</taxon>
        <taxon>Coelurosauria</taxon>
        <taxon>Aves</taxon>
        <taxon>Neognathae</taxon>
        <taxon>Neoaves</taxon>
        <taxon>Telluraves</taxon>
        <taxon>Australaves</taxon>
        <taxon>Passeriformes</taxon>
        <taxon>Passeroidea</taxon>
        <taxon>Dicaeidae</taxon>
        <taxon>Dicaeum</taxon>
    </lineage>
</organism>
<dbReference type="Proteomes" id="UP000523279">
    <property type="component" value="Unassembled WGS sequence"/>
</dbReference>
<dbReference type="GO" id="GO:0030496">
    <property type="term" value="C:midbody"/>
    <property type="evidence" value="ECO:0007669"/>
    <property type="project" value="TreeGrafter"/>
</dbReference>
<dbReference type="GO" id="GO:0005813">
    <property type="term" value="C:centrosome"/>
    <property type="evidence" value="ECO:0007669"/>
    <property type="project" value="TreeGrafter"/>
</dbReference>
<protein>
    <submittedName>
        <fullName evidence="2">ZFY26 protein</fullName>
    </submittedName>
</protein>
<dbReference type="GO" id="GO:0005765">
    <property type="term" value="C:lysosomal membrane"/>
    <property type="evidence" value="ECO:0007669"/>
    <property type="project" value="TreeGrafter"/>
</dbReference>
<dbReference type="InterPro" id="IPR028730">
    <property type="entry name" value="ZFYVE26"/>
</dbReference>
<proteinExistence type="predicted"/>
<dbReference type="GO" id="GO:0032465">
    <property type="term" value="P:regulation of cytokinesis"/>
    <property type="evidence" value="ECO:0007669"/>
    <property type="project" value="TreeGrafter"/>
</dbReference>
<sequence length="151" mass="17081">MNMKVDWVAVAVQTLHQLLAGQEIGFTVQDIDSLLSKYAEKALNFPFTLKEKRSDSLVRIQESLNQVLESEVLSKSGSSELSPVSFTGATIPASPRDRSLHQNLFPQEFVPPEKPPPKQQWIPDDTETICMVCKTERFTMVRSKKEVQTFL</sequence>
<dbReference type="GO" id="GO:0000281">
    <property type="term" value="P:mitotic cytokinesis"/>
    <property type="evidence" value="ECO:0007669"/>
    <property type="project" value="InterPro"/>
</dbReference>
<dbReference type="GO" id="GO:0000724">
    <property type="term" value="P:double-strand break repair via homologous recombination"/>
    <property type="evidence" value="ECO:0007669"/>
    <property type="project" value="InterPro"/>
</dbReference>
<dbReference type="AlphaFoldDB" id="A0A7K9K8P4"/>